<dbReference type="Proteomes" id="UP000590964">
    <property type="component" value="Unassembled WGS sequence"/>
</dbReference>
<dbReference type="EMBL" id="JAGVWB010000002">
    <property type="protein sequence ID" value="MBS3057805.1"/>
    <property type="molecule type" value="Genomic_DNA"/>
</dbReference>
<keyword evidence="1" id="KW-0175">Coiled coil</keyword>
<reference evidence="5" key="3">
    <citation type="submission" date="2021-05" db="EMBL/GenBank/DDBJ databases">
        <title>Protein family content uncovers lineage relationships and bacterial pathway maintenance mechanisms in DPANN archaea.</title>
        <authorList>
            <person name="Castelle C.J."/>
            <person name="Meheust R."/>
            <person name="Jaffe A.L."/>
            <person name="Seitz K."/>
            <person name="Gong X."/>
            <person name="Baker B.J."/>
            <person name="Banfield J.F."/>
        </authorList>
    </citation>
    <scope>NUCLEOTIDE SEQUENCE</scope>
    <source>
        <strain evidence="5">RIFCSPLOWO2_01_FULL_43_13</strain>
    </source>
</reference>
<reference evidence="3" key="1">
    <citation type="journal article" date="2020" name="bioRxiv">
        <title>A rank-normalized archaeal taxonomy based on genome phylogeny resolves widespread incomplete and uneven classifications.</title>
        <authorList>
            <person name="Rinke C."/>
            <person name="Chuvochina M."/>
            <person name="Mussig A.J."/>
            <person name="Chaumeil P.-A."/>
            <person name="Waite D.W."/>
            <person name="Whitman W.B."/>
            <person name="Parks D.H."/>
            <person name="Hugenholtz P."/>
        </authorList>
    </citation>
    <scope>NUCLEOTIDE SEQUENCE</scope>
    <source>
        <strain evidence="4">UBA10036</strain>
        <strain evidence="3">UBA10191</strain>
    </source>
</reference>
<sequence length="116" mass="12636">MKTSFPIVQALAIIALVVAVLLAGYILYSQSLAESKAASFESKLKALEDKNKQANAQIEQLQLQVGAYKSISDCKEKALVDFIDETSGVVKTTLKDEFDRCDSVFSTLKAFAEKPA</sequence>
<keyword evidence="2" id="KW-1133">Transmembrane helix</keyword>
<comment type="caution">
    <text evidence="3">The sequence shown here is derived from an EMBL/GenBank/DDBJ whole genome shotgun (WGS) entry which is preliminary data.</text>
</comment>
<reference evidence="5" key="2">
    <citation type="submission" date="2021-03" db="EMBL/GenBank/DDBJ databases">
        <authorList>
            <person name="Jaffe A."/>
        </authorList>
    </citation>
    <scope>NUCLEOTIDE SEQUENCE</scope>
    <source>
        <strain evidence="5">RIFCSPLOWO2_01_FULL_43_13</strain>
    </source>
</reference>
<evidence type="ECO:0000313" key="4">
    <source>
        <dbReference type="EMBL" id="HIH33635.1"/>
    </source>
</evidence>
<accession>A0A7J4JV09</accession>
<evidence type="ECO:0000313" key="3">
    <source>
        <dbReference type="EMBL" id="HIH21612.1"/>
    </source>
</evidence>
<feature type="coiled-coil region" evidence="1">
    <location>
        <begin position="30"/>
        <end position="71"/>
    </location>
</feature>
<dbReference type="Proteomes" id="UP000680185">
    <property type="component" value="Unassembled WGS sequence"/>
</dbReference>
<evidence type="ECO:0000313" key="5">
    <source>
        <dbReference type="EMBL" id="MBS3057805.1"/>
    </source>
</evidence>
<feature type="transmembrane region" description="Helical" evidence="2">
    <location>
        <begin position="6"/>
        <end position="28"/>
    </location>
</feature>
<organism evidence="3 6">
    <name type="scientific">Candidatus Iainarchaeum sp</name>
    <dbReference type="NCBI Taxonomy" id="3101447"/>
    <lineage>
        <taxon>Archaea</taxon>
        <taxon>Candidatus Iainarchaeota</taxon>
        <taxon>Candidatus Iainarchaeia</taxon>
        <taxon>Candidatus Iainarchaeales</taxon>
        <taxon>Candidatus Iainarchaeaceae</taxon>
        <taxon>Candidatus Iainarchaeum</taxon>
    </lineage>
</organism>
<gene>
    <name evidence="3" type="ORF">HA222_03060</name>
    <name evidence="4" type="ORF">HA227_05315</name>
    <name evidence="5" type="ORF">J4478_00190</name>
</gene>
<keyword evidence="2" id="KW-0472">Membrane</keyword>
<protein>
    <submittedName>
        <fullName evidence="3">Uncharacterized protein</fullName>
    </submittedName>
</protein>
<dbReference type="EMBL" id="DUFJ01000116">
    <property type="protein sequence ID" value="HIH33635.1"/>
    <property type="molecule type" value="Genomic_DNA"/>
</dbReference>
<dbReference type="AlphaFoldDB" id="A0A7J4JV09"/>
<dbReference type="Proteomes" id="UP000527315">
    <property type="component" value="Unassembled WGS sequence"/>
</dbReference>
<evidence type="ECO:0000313" key="6">
    <source>
        <dbReference type="Proteomes" id="UP000590964"/>
    </source>
</evidence>
<evidence type="ECO:0000256" key="1">
    <source>
        <dbReference type="SAM" id="Coils"/>
    </source>
</evidence>
<dbReference type="EMBL" id="DUFW01000048">
    <property type="protein sequence ID" value="HIH21612.1"/>
    <property type="molecule type" value="Genomic_DNA"/>
</dbReference>
<proteinExistence type="predicted"/>
<evidence type="ECO:0000256" key="2">
    <source>
        <dbReference type="SAM" id="Phobius"/>
    </source>
</evidence>
<keyword evidence="2" id="KW-0812">Transmembrane</keyword>
<name>A0A7J4JV09_9ARCH</name>